<name>A0AAU9Y0K4_9CNID</name>
<protein>
    <recommendedName>
        <fullName evidence="3">UMOD/GP2/OIT3-like D8C domain-containing protein</fullName>
    </recommendedName>
</protein>
<dbReference type="AlphaFoldDB" id="A0AAU9Y0K4"/>
<comment type="caution">
    <text evidence="4">The sequence shown here is derived from an EMBL/GenBank/DDBJ whole genome shotgun (WGS) entry which is preliminary data.</text>
</comment>
<accession>A0AAU9Y0K4</accession>
<evidence type="ECO:0000313" key="4">
    <source>
        <dbReference type="EMBL" id="CAH3163475.1"/>
    </source>
</evidence>
<evidence type="ECO:0000256" key="1">
    <source>
        <dbReference type="ARBA" id="ARBA00022729"/>
    </source>
</evidence>
<dbReference type="InterPro" id="IPR057774">
    <property type="entry name" value="D8C_UMOD/GP2/OIT3-like"/>
</dbReference>
<sequence>KQCIYDLNDVYSLRILVPDKLVPAMGNVHRFHSETESIDAFATRVIVAVIVKSVAPGECMNYSVLSEPGRHTSFGRGQNSDRSLVSGWYRFQSSSYTKMLDQCVSPRKCLTVITGFLNGLHPLIEDGIVDREACFHGYSNCCYRKVKIHVRRCDGFYVYYLNPSPAGLFRYCAI</sequence>
<dbReference type="Proteomes" id="UP001159428">
    <property type="component" value="Unassembled WGS sequence"/>
</dbReference>
<keyword evidence="2" id="KW-1015">Disulfide bond</keyword>
<evidence type="ECO:0000313" key="5">
    <source>
        <dbReference type="Proteomes" id="UP001159428"/>
    </source>
</evidence>
<dbReference type="EMBL" id="CALNXJ010000093">
    <property type="protein sequence ID" value="CAH3163475.1"/>
    <property type="molecule type" value="Genomic_DNA"/>
</dbReference>
<reference evidence="4 5" key="1">
    <citation type="submission" date="2022-05" db="EMBL/GenBank/DDBJ databases">
        <authorList>
            <consortium name="Genoscope - CEA"/>
            <person name="William W."/>
        </authorList>
    </citation>
    <scope>NUCLEOTIDE SEQUENCE [LARGE SCALE GENOMIC DNA]</scope>
</reference>
<dbReference type="Pfam" id="PF23283">
    <property type="entry name" value="D8C_UMOD"/>
    <property type="match status" value="1"/>
</dbReference>
<organism evidence="4 5">
    <name type="scientific">Pocillopora meandrina</name>
    <dbReference type="NCBI Taxonomy" id="46732"/>
    <lineage>
        <taxon>Eukaryota</taxon>
        <taxon>Metazoa</taxon>
        <taxon>Cnidaria</taxon>
        <taxon>Anthozoa</taxon>
        <taxon>Hexacorallia</taxon>
        <taxon>Scleractinia</taxon>
        <taxon>Astrocoeniina</taxon>
        <taxon>Pocilloporidae</taxon>
        <taxon>Pocillopora</taxon>
    </lineage>
</organism>
<keyword evidence="1" id="KW-0732">Signal</keyword>
<dbReference type="PANTHER" id="PTHR36191:SF4">
    <property type="entry name" value="VWFD DOMAIN-CONTAINING PROTEIN"/>
    <property type="match status" value="1"/>
</dbReference>
<keyword evidence="5" id="KW-1185">Reference proteome</keyword>
<feature type="non-terminal residue" evidence="4">
    <location>
        <position position="1"/>
    </location>
</feature>
<evidence type="ECO:0000259" key="3">
    <source>
        <dbReference type="Pfam" id="PF23283"/>
    </source>
</evidence>
<gene>
    <name evidence="4" type="ORF">PMEA_00035540</name>
</gene>
<proteinExistence type="predicted"/>
<evidence type="ECO:0000256" key="2">
    <source>
        <dbReference type="ARBA" id="ARBA00023157"/>
    </source>
</evidence>
<dbReference type="PANTHER" id="PTHR36191">
    <property type="entry name" value="ENDO/EXONUCLEASE/PHOSPHATASE DOMAIN-CONTAINING PROTEIN-RELATED"/>
    <property type="match status" value="1"/>
</dbReference>
<feature type="domain" description="UMOD/GP2/OIT3-like D8C" evidence="3">
    <location>
        <begin position="95"/>
        <end position="173"/>
    </location>
</feature>